<keyword evidence="3" id="KW-1185">Reference proteome</keyword>
<dbReference type="KEGG" id="blac:94347144"/>
<dbReference type="Proteomes" id="UP000294530">
    <property type="component" value="Unassembled WGS sequence"/>
</dbReference>
<proteinExistence type="predicted"/>
<comment type="caution">
    <text evidence="2">The sequence shown here is derived from an EMBL/GenBank/DDBJ whole genome shotgun (WGS) entry which is preliminary data.</text>
</comment>
<evidence type="ECO:0000256" key="1">
    <source>
        <dbReference type="SAM" id="MobiDB-lite"/>
    </source>
</evidence>
<evidence type="ECO:0000313" key="3">
    <source>
        <dbReference type="Proteomes" id="UP000294530"/>
    </source>
</evidence>
<dbReference type="EMBL" id="SHOA02000038">
    <property type="protein sequence ID" value="TDH71941.1"/>
    <property type="molecule type" value="Genomic_DNA"/>
</dbReference>
<dbReference type="GeneID" id="94347144"/>
<organism evidence="2 3">
    <name type="scientific">Bremia lactucae</name>
    <name type="common">Lettuce downy mildew</name>
    <dbReference type="NCBI Taxonomy" id="4779"/>
    <lineage>
        <taxon>Eukaryota</taxon>
        <taxon>Sar</taxon>
        <taxon>Stramenopiles</taxon>
        <taxon>Oomycota</taxon>
        <taxon>Peronosporomycetes</taxon>
        <taxon>Peronosporales</taxon>
        <taxon>Peronosporaceae</taxon>
        <taxon>Bremia</taxon>
    </lineage>
</organism>
<reference evidence="2 3" key="1">
    <citation type="journal article" date="2021" name="Genome Biol.">
        <title>AFLAP: assembly-free linkage analysis pipeline using k-mers from genome sequencing data.</title>
        <authorList>
            <person name="Fletcher K."/>
            <person name="Zhang L."/>
            <person name="Gil J."/>
            <person name="Han R."/>
            <person name="Cavanaugh K."/>
            <person name="Michelmore R."/>
        </authorList>
    </citation>
    <scope>NUCLEOTIDE SEQUENCE [LARGE SCALE GENOMIC DNA]</scope>
    <source>
        <strain evidence="2 3">SF5</strain>
    </source>
</reference>
<sequence>MTRSEFVTKGVSKIPSSSHEVSSADLTRTYVDQDSSSWMYRNSQRHNTRSFGSHMSECTALNIDF</sequence>
<feature type="region of interest" description="Disordered" evidence="1">
    <location>
        <begin position="1"/>
        <end position="25"/>
    </location>
</feature>
<dbReference type="RefSeq" id="XP_067821440.1">
    <property type="nucleotide sequence ID" value="XM_067961473.1"/>
</dbReference>
<evidence type="ECO:0000313" key="2">
    <source>
        <dbReference type="EMBL" id="TDH71941.1"/>
    </source>
</evidence>
<feature type="compositionally biased region" description="Polar residues" evidence="1">
    <location>
        <begin position="14"/>
        <end position="25"/>
    </location>
</feature>
<gene>
    <name evidence="2" type="ORF">CCR75_003377</name>
</gene>
<protein>
    <submittedName>
        <fullName evidence="2">Uncharacterized protein</fullName>
    </submittedName>
</protein>
<accession>A0A976IHK3</accession>
<dbReference type="AlphaFoldDB" id="A0A976IHK3"/>
<name>A0A976IHK3_BRELC</name>